<feature type="non-terminal residue" evidence="1">
    <location>
        <position position="1"/>
    </location>
</feature>
<comment type="caution">
    <text evidence="1">The sequence shown here is derived from an EMBL/GenBank/DDBJ whole genome shotgun (WGS) entry which is preliminary data.</text>
</comment>
<organism evidence="1 2">
    <name type="scientific">Rhizophlyctis rosea</name>
    <dbReference type="NCBI Taxonomy" id="64517"/>
    <lineage>
        <taxon>Eukaryota</taxon>
        <taxon>Fungi</taxon>
        <taxon>Fungi incertae sedis</taxon>
        <taxon>Chytridiomycota</taxon>
        <taxon>Chytridiomycota incertae sedis</taxon>
        <taxon>Chytridiomycetes</taxon>
        <taxon>Rhizophlyctidales</taxon>
        <taxon>Rhizophlyctidaceae</taxon>
        <taxon>Rhizophlyctis</taxon>
    </lineage>
</organism>
<reference evidence="1" key="1">
    <citation type="submission" date="2020-05" db="EMBL/GenBank/DDBJ databases">
        <title>Phylogenomic resolution of chytrid fungi.</title>
        <authorList>
            <person name="Stajich J.E."/>
            <person name="Amses K."/>
            <person name="Simmons R."/>
            <person name="Seto K."/>
            <person name="Myers J."/>
            <person name="Bonds A."/>
            <person name="Quandt C.A."/>
            <person name="Barry K."/>
            <person name="Liu P."/>
            <person name="Grigoriev I."/>
            <person name="Longcore J.E."/>
            <person name="James T.Y."/>
        </authorList>
    </citation>
    <scope>NUCLEOTIDE SEQUENCE</scope>
    <source>
        <strain evidence="1">JEL0318</strain>
    </source>
</reference>
<dbReference type="Proteomes" id="UP001212841">
    <property type="component" value="Unassembled WGS sequence"/>
</dbReference>
<accession>A0AAD5WYD6</accession>
<name>A0AAD5WYD6_9FUNG</name>
<protein>
    <submittedName>
        <fullName evidence="1">Uncharacterized protein</fullName>
    </submittedName>
</protein>
<sequence length="70" mass="7206">VPLPEREDVRGEEVRTEVPGLAPVTDGAQRKSAEIYEGGEGVKTVAEGGEGDDGVPLAYLANGGVKRGSI</sequence>
<evidence type="ECO:0000313" key="2">
    <source>
        <dbReference type="Proteomes" id="UP001212841"/>
    </source>
</evidence>
<evidence type="ECO:0000313" key="1">
    <source>
        <dbReference type="EMBL" id="KAJ3044957.1"/>
    </source>
</evidence>
<dbReference type="AlphaFoldDB" id="A0AAD5WYD6"/>
<gene>
    <name evidence="1" type="ORF">HK097_001342</name>
</gene>
<dbReference type="EMBL" id="JADGJD010001262">
    <property type="protein sequence ID" value="KAJ3044957.1"/>
    <property type="molecule type" value="Genomic_DNA"/>
</dbReference>
<keyword evidence="2" id="KW-1185">Reference proteome</keyword>
<proteinExistence type="predicted"/>